<dbReference type="Pfam" id="PF16111">
    <property type="entry name" value="DUF4829"/>
    <property type="match status" value="1"/>
</dbReference>
<feature type="signal peptide" evidence="1">
    <location>
        <begin position="1"/>
        <end position="24"/>
    </location>
</feature>
<dbReference type="RefSeq" id="WP_208254756.1">
    <property type="nucleotide sequence ID" value="NZ_JAGEOJ010000003.1"/>
</dbReference>
<dbReference type="InterPro" id="IPR032256">
    <property type="entry name" value="DUF4829"/>
</dbReference>
<feature type="chain" id="PRO_5037878410" evidence="1">
    <location>
        <begin position="25"/>
        <end position="159"/>
    </location>
</feature>
<sequence>MRLTKRTGAAAGAATLLGAVAVYAATSGTATCGKKVRDVPSPPPSASADQVVRSYLDAVVAHDRRTVRDLSLPKYYETQESAADSPFCNWKSLTNLKVDAPVADHYERGGYSQAVRVWVNFDLHQKDEVSMRNGNTPWSYLLVRNADSERWRVAGEGVA</sequence>
<evidence type="ECO:0000259" key="2">
    <source>
        <dbReference type="Pfam" id="PF16111"/>
    </source>
</evidence>
<comment type="caution">
    <text evidence="3">The sequence shown here is derived from an EMBL/GenBank/DDBJ whole genome shotgun (WGS) entry which is preliminary data.</text>
</comment>
<reference evidence="3" key="1">
    <citation type="submission" date="2021-03" db="EMBL/GenBank/DDBJ databases">
        <authorList>
            <person name="Kanchanasin P."/>
            <person name="Saeng-In P."/>
            <person name="Phongsopitanun W."/>
            <person name="Yuki M."/>
            <person name="Kudo T."/>
            <person name="Ohkuma M."/>
            <person name="Tanasupawat S."/>
        </authorList>
    </citation>
    <scope>NUCLEOTIDE SEQUENCE</scope>
    <source>
        <strain evidence="3">GKU 128</strain>
    </source>
</reference>
<dbReference type="AlphaFoldDB" id="A0A939P7N3"/>
<evidence type="ECO:0000256" key="1">
    <source>
        <dbReference type="SAM" id="SignalP"/>
    </source>
</evidence>
<accession>A0A939P7N3</accession>
<gene>
    <name evidence="3" type="ORF">J4573_08660</name>
</gene>
<proteinExistence type="predicted"/>
<evidence type="ECO:0000313" key="3">
    <source>
        <dbReference type="EMBL" id="MBO2447155.1"/>
    </source>
</evidence>
<dbReference type="EMBL" id="JAGEOJ010000003">
    <property type="protein sequence ID" value="MBO2447155.1"/>
    <property type="molecule type" value="Genomic_DNA"/>
</dbReference>
<dbReference type="Proteomes" id="UP000669179">
    <property type="component" value="Unassembled WGS sequence"/>
</dbReference>
<protein>
    <submittedName>
        <fullName evidence="3">DUF4829 domain-containing protein</fullName>
    </submittedName>
</protein>
<feature type="domain" description="DUF4829" evidence="2">
    <location>
        <begin position="50"/>
        <end position="157"/>
    </location>
</feature>
<name>A0A939P7N3_9ACTN</name>
<keyword evidence="1" id="KW-0732">Signal</keyword>
<keyword evidence="4" id="KW-1185">Reference proteome</keyword>
<organism evidence="3 4">
    <name type="scientific">Actinomadura barringtoniae</name>
    <dbReference type="NCBI Taxonomy" id="1427535"/>
    <lineage>
        <taxon>Bacteria</taxon>
        <taxon>Bacillati</taxon>
        <taxon>Actinomycetota</taxon>
        <taxon>Actinomycetes</taxon>
        <taxon>Streptosporangiales</taxon>
        <taxon>Thermomonosporaceae</taxon>
        <taxon>Actinomadura</taxon>
    </lineage>
</organism>
<evidence type="ECO:0000313" key="4">
    <source>
        <dbReference type="Proteomes" id="UP000669179"/>
    </source>
</evidence>